<sequence length="299" mass="32425">MKYLLFTIPFLISASALDVASIRSSVGSSDAKFTTHSSTKFYEKYANTLLTQHPVPRNNRTEAVEINVSDSIPTNYDVKDIFPKCESPTTIFDQGSCGGCWALSVAAVTSDRFCQAGVDVVLSPQDLLDCVGGESKGCSGGFTEDGFDYINDEGLRLIECVPFDATDGFCVSGGCADNSKSTDDKKYFTTSWAQYISSDEAKIQSEILENGSVSAVFEVFSDFFLYKSGVYKHVDGDYAGLHAVSLMGWGENDEEGTYWVVKNSWGEDFGEAGYFRVARGLDVNGVNMEGGLTAAKVQV</sequence>
<dbReference type="GO" id="GO:0006508">
    <property type="term" value="P:proteolysis"/>
    <property type="evidence" value="ECO:0007669"/>
    <property type="project" value="InterPro"/>
</dbReference>
<comment type="similarity">
    <text evidence="1">Belongs to the peptidase C1 family.</text>
</comment>
<proteinExistence type="inferred from homology"/>
<dbReference type="SMART" id="SM00645">
    <property type="entry name" value="Pept_C1"/>
    <property type="match status" value="1"/>
</dbReference>
<keyword evidence="3" id="KW-0732">Signal</keyword>
<evidence type="ECO:0000256" key="1">
    <source>
        <dbReference type="ARBA" id="ARBA00008455"/>
    </source>
</evidence>
<evidence type="ECO:0000313" key="6">
    <source>
        <dbReference type="Proteomes" id="UP001165122"/>
    </source>
</evidence>
<comment type="caution">
    <text evidence="5">The sequence shown here is derived from an EMBL/GenBank/DDBJ whole genome shotgun (WGS) entry which is preliminary data.</text>
</comment>
<dbReference type="AlphaFoldDB" id="A0A9W7FT47"/>
<dbReference type="SUPFAM" id="SSF54001">
    <property type="entry name" value="Cysteine proteinases"/>
    <property type="match status" value="1"/>
</dbReference>
<reference evidence="6" key="1">
    <citation type="journal article" date="2023" name="Commun. Biol.">
        <title>Genome analysis of Parmales, the sister group of diatoms, reveals the evolutionary specialization of diatoms from phago-mixotrophs to photoautotrophs.</title>
        <authorList>
            <person name="Ban H."/>
            <person name="Sato S."/>
            <person name="Yoshikawa S."/>
            <person name="Yamada K."/>
            <person name="Nakamura Y."/>
            <person name="Ichinomiya M."/>
            <person name="Sato N."/>
            <person name="Blanc-Mathieu R."/>
            <person name="Endo H."/>
            <person name="Kuwata A."/>
            <person name="Ogata H."/>
        </authorList>
    </citation>
    <scope>NUCLEOTIDE SEQUENCE [LARGE SCALE GENOMIC DNA]</scope>
    <source>
        <strain evidence="6">NIES 3700</strain>
    </source>
</reference>
<evidence type="ECO:0000313" key="5">
    <source>
        <dbReference type="EMBL" id="GMI17670.1"/>
    </source>
</evidence>
<dbReference type="PANTHER" id="PTHR12411">
    <property type="entry name" value="CYSTEINE PROTEASE FAMILY C1-RELATED"/>
    <property type="match status" value="1"/>
</dbReference>
<dbReference type="PRINTS" id="PR00705">
    <property type="entry name" value="PAPAIN"/>
</dbReference>
<dbReference type="PROSITE" id="PS00640">
    <property type="entry name" value="THIOL_PROTEASE_ASN"/>
    <property type="match status" value="1"/>
</dbReference>
<keyword evidence="6" id="KW-1185">Reference proteome</keyword>
<feature type="chain" id="PRO_5040901856" description="Peptidase C1A papain C-terminal domain-containing protein" evidence="3">
    <location>
        <begin position="17"/>
        <end position="299"/>
    </location>
</feature>
<dbReference type="InterPro" id="IPR038765">
    <property type="entry name" value="Papain-like_cys_pep_sf"/>
</dbReference>
<organism evidence="5 6">
    <name type="scientific">Triparma laevis f. longispina</name>
    <dbReference type="NCBI Taxonomy" id="1714387"/>
    <lineage>
        <taxon>Eukaryota</taxon>
        <taxon>Sar</taxon>
        <taxon>Stramenopiles</taxon>
        <taxon>Ochrophyta</taxon>
        <taxon>Bolidophyceae</taxon>
        <taxon>Parmales</taxon>
        <taxon>Triparmaceae</taxon>
        <taxon>Triparma</taxon>
    </lineage>
</organism>
<dbReference type="InterPro" id="IPR000668">
    <property type="entry name" value="Peptidase_C1A_C"/>
</dbReference>
<dbReference type="Pfam" id="PF00112">
    <property type="entry name" value="Peptidase_C1"/>
    <property type="match status" value="1"/>
</dbReference>
<accession>A0A9W7FT47</accession>
<dbReference type="PROSITE" id="PS00139">
    <property type="entry name" value="THIOL_PROTEASE_CYS"/>
    <property type="match status" value="1"/>
</dbReference>
<protein>
    <recommendedName>
        <fullName evidence="4">Peptidase C1A papain C-terminal domain-containing protein</fullName>
    </recommendedName>
</protein>
<gene>
    <name evidence="5" type="ORF">TrLO_g10545</name>
</gene>
<evidence type="ECO:0000259" key="4">
    <source>
        <dbReference type="SMART" id="SM00645"/>
    </source>
</evidence>
<dbReference type="InterPro" id="IPR013128">
    <property type="entry name" value="Peptidase_C1A"/>
</dbReference>
<dbReference type="Proteomes" id="UP001165122">
    <property type="component" value="Unassembled WGS sequence"/>
</dbReference>
<keyword evidence="2" id="KW-0865">Zymogen</keyword>
<dbReference type="EMBL" id="BRXW01000301">
    <property type="protein sequence ID" value="GMI17670.1"/>
    <property type="molecule type" value="Genomic_DNA"/>
</dbReference>
<name>A0A9W7FT47_9STRA</name>
<dbReference type="OrthoDB" id="10253408at2759"/>
<dbReference type="InterPro" id="IPR025661">
    <property type="entry name" value="Pept_asp_AS"/>
</dbReference>
<feature type="signal peptide" evidence="3">
    <location>
        <begin position="1"/>
        <end position="16"/>
    </location>
</feature>
<evidence type="ECO:0000256" key="3">
    <source>
        <dbReference type="SAM" id="SignalP"/>
    </source>
</evidence>
<dbReference type="GO" id="GO:0008234">
    <property type="term" value="F:cysteine-type peptidase activity"/>
    <property type="evidence" value="ECO:0007669"/>
    <property type="project" value="InterPro"/>
</dbReference>
<dbReference type="InterPro" id="IPR000169">
    <property type="entry name" value="Pept_cys_AS"/>
</dbReference>
<feature type="domain" description="Peptidase C1A papain C-terminal" evidence="4">
    <location>
        <begin position="72"/>
        <end position="299"/>
    </location>
</feature>
<dbReference type="Gene3D" id="3.90.70.10">
    <property type="entry name" value="Cysteine proteinases"/>
    <property type="match status" value="1"/>
</dbReference>
<evidence type="ECO:0000256" key="2">
    <source>
        <dbReference type="ARBA" id="ARBA00023145"/>
    </source>
</evidence>